<name>A0AAD8YEL7_9STRA</name>
<gene>
    <name evidence="2" type="ORF">QTG54_005637</name>
</gene>
<reference evidence="2" key="1">
    <citation type="submission" date="2023-06" db="EMBL/GenBank/DDBJ databases">
        <title>Survivors Of The Sea: Transcriptome response of Skeletonema marinoi to long-term dormancy.</title>
        <authorList>
            <person name="Pinder M.I.M."/>
            <person name="Kourtchenko O."/>
            <person name="Robertson E.K."/>
            <person name="Larsson T."/>
            <person name="Maumus F."/>
            <person name="Osuna-Cruz C.M."/>
            <person name="Vancaester E."/>
            <person name="Stenow R."/>
            <person name="Vandepoele K."/>
            <person name="Ploug H."/>
            <person name="Bruchert V."/>
            <person name="Godhe A."/>
            <person name="Topel M."/>
        </authorList>
    </citation>
    <scope>NUCLEOTIDE SEQUENCE</scope>
    <source>
        <strain evidence="2">R05AC</strain>
    </source>
</reference>
<dbReference type="PANTHER" id="PTHR11102">
    <property type="entry name" value="SEL-1-LIKE PROTEIN"/>
    <property type="match status" value="1"/>
</dbReference>
<dbReference type="PANTHER" id="PTHR11102:SF160">
    <property type="entry name" value="ERAD-ASSOCIATED E3 UBIQUITIN-PROTEIN LIGASE COMPONENT HRD3"/>
    <property type="match status" value="1"/>
</dbReference>
<dbReference type="InterPro" id="IPR006597">
    <property type="entry name" value="Sel1-like"/>
</dbReference>
<sequence>MPVQHDVECAICCTPTESLGMKWQPCCGKHLCNGNGCLHSTCYVTTHADEDTPCPFCRAPLPKTDEEMFERIRQRVKRNDTTAISNLGNYYHNGTYGLERDALKAFELWSRAEYLGSTSSEMFYSLGIAYNSGEVVEKDAMKVNKYWQRAAMDGHVHARYNLGVMEMNYSPWRAYMHFTIAAKGGNDRSLKKTKQGYLEGFVTKDEFAETLRAYQKTTSARSTKHRDIATAHYAYERKAEEAARNGGSPYVL</sequence>
<comment type="similarity">
    <text evidence="1">Belongs to the sel-1 family.</text>
</comment>
<protein>
    <recommendedName>
        <fullName evidence="4">RING-type domain-containing protein</fullName>
    </recommendedName>
</protein>
<evidence type="ECO:0008006" key="4">
    <source>
        <dbReference type="Google" id="ProtNLM"/>
    </source>
</evidence>
<dbReference type="EMBL" id="JATAAI010000008">
    <property type="protein sequence ID" value="KAK1744040.1"/>
    <property type="molecule type" value="Genomic_DNA"/>
</dbReference>
<dbReference type="SUPFAM" id="SSF81901">
    <property type="entry name" value="HCP-like"/>
    <property type="match status" value="1"/>
</dbReference>
<evidence type="ECO:0000256" key="1">
    <source>
        <dbReference type="ARBA" id="ARBA00038101"/>
    </source>
</evidence>
<keyword evidence="3" id="KW-1185">Reference proteome</keyword>
<dbReference type="Pfam" id="PF08238">
    <property type="entry name" value="Sel1"/>
    <property type="match status" value="2"/>
</dbReference>
<dbReference type="AlphaFoldDB" id="A0AAD8YEL7"/>
<accession>A0AAD8YEL7</accession>
<dbReference type="InterPro" id="IPR011990">
    <property type="entry name" value="TPR-like_helical_dom_sf"/>
</dbReference>
<dbReference type="Proteomes" id="UP001224775">
    <property type="component" value="Unassembled WGS sequence"/>
</dbReference>
<evidence type="ECO:0000313" key="3">
    <source>
        <dbReference type="Proteomes" id="UP001224775"/>
    </source>
</evidence>
<dbReference type="Gene3D" id="1.25.40.10">
    <property type="entry name" value="Tetratricopeptide repeat domain"/>
    <property type="match status" value="1"/>
</dbReference>
<proteinExistence type="inferred from homology"/>
<evidence type="ECO:0000313" key="2">
    <source>
        <dbReference type="EMBL" id="KAK1744040.1"/>
    </source>
</evidence>
<comment type="caution">
    <text evidence="2">The sequence shown here is derived from an EMBL/GenBank/DDBJ whole genome shotgun (WGS) entry which is preliminary data.</text>
</comment>
<dbReference type="InterPro" id="IPR050767">
    <property type="entry name" value="Sel1_AlgK"/>
</dbReference>
<organism evidence="2 3">
    <name type="scientific">Skeletonema marinoi</name>
    <dbReference type="NCBI Taxonomy" id="267567"/>
    <lineage>
        <taxon>Eukaryota</taxon>
        <taxon>Sar</taxon>
        <taxon>Stramenopiles</taxon>
        <taxon>Ochrophyta</taxon>
        <taxon>Bacillariophyta</taxon>
        <taxon>Coscinodiscophyceae</taxon>
        <taxon>Thalassiosirophycidae</taxon>
        <taxon>Thalassiosirales</taxon>
        <taxon>Skeletonemataceae</taxon>
        <taxon>Skeletonema</taxon>
        <taxon>Skeletonema marinoi-dohrnii complex</taxon>
    </lineage>
</organism>
<dbReference type="SMART" id="SM00671">
    <property type="entry name" value="SEL1"/>
    <property type="match status" value="3"/>
</dbReference>